<dbReference type="InterPro" id="IPR001296">
    <property type="entry name" value="Glyco_trans_1"/>
</dbReference>
<evidence type="ECO:0000259" key="1">
    <source>
        <dbReference type="Pfam" id="PF00534"/>
    </source>
</evidence>
<name>X0V432_9ZZZZ</name>
<dbReference type="Pfam" id="PF00534">
    <property type="entry name" value="Glycos_transf_1"/>
    <property type="match status" value="1"/>
</dbReference>
<sequence>MVFAGVLNEKKGLHCLIRAMSQVVKTIPDAILKVAGSKDGQAYTRMKSLVTELSLDNKVDFLGWVSQSQLSKLFG</sequence>
<gene>
    <name evidence="2" type="ORF">S01H1_36783</name>
</gene>
<feature type="non-terminal residue" evidence="2">
    <location>
        <position position="75"/>
    </location>
</feature>
<protein>
    <recommendedName>
        <fullName evidence="1">Glycosyl transferase family 1 domain-containing protein</fullName>
    </recommendedName>
</protein>
<evidence type="ECO:0000313" key="2">
    <source>
        <dbReference type="EMBL" id="GAG07278.1"/>
    </source>
</evidence>
<proteinExistence type="predicted"/>
<feature type="domain" description="Glycosyl transferase family 1" evidence="1">
    <location>
        <begin position="2"/>
        <end position="74"/>
    </location>
</feature>
<dbReference type="EMBL" id="BARS01023072">
    <property type="protein sequence ID" value="GAG07278.1"/>
    <property type="molecule type" value="Genomic_DNA"/>
</dbReference>
<dbReference type="Gene3D" id="3.40.50.2000">
    <property type="entry name" value="Glycogen Phosphorylase B"/>
    <property type="match status" value="1"/>
</dbReference>
<dbReference type="GO" id="GO:0016757">
    <property type="term" value="F:glycosyltransferase activity"/>
    <property type="evidence" value="ECO:0007669"/>
    <property type="project" value="InterPro"/>
</dbReference>
<dbReference type="SUPFAM" id="SSF53756">
    <property type="entry name" value="UDP-Glycosyltransferase/glycogen phosphorylase"/>
    <property type="match status" value="1"/>
</dbReference>
<dbReference type="AlphaFoldDB" id="X0V432"/>
<reference evidence="2" key="1">
    <citation type="journal article" date="2014" name="Front. Microbiol.">
        <title>High frequency of phylogenetically diverse reductive dehalogenase-homologous genes in deep subseafloor sedimentary metagenomes.</title>
        <authorList>
            <person name="Kawai M."/>
            <person name="Futagami T."/>
            <person name="Toyoda A."/>
            <person name="Takaki Y."/>
            <person name="Nishi S."/>
            <person name="Hori S."/>
            <person name="Arai W."/>
            <person name="Tsubouchi T."/>
            <person name="Morono Y."/>
            <person name="Uchiyama I."/>
            <person name="Ito T."/>
            <person name="Fujiyama A."/>
            <person name="Inagaki F."/>
            <person name="Takami H."/>
        </authorList>
    </citation>
    <scope>NUCLEOTIDE SEQUENCE</scope>
    <source>
        <strain evidence="2">Expedition CK06-06</strain>
    </source>
</reference>
<organism evidence="2">
    <name type="scientific">marine sediment metagenome</name>
    <dbReference type="NCBI Taxonomy" id="412755"/>
    <lineage>
        <taxon>unclassified sequences</taxon>
        <taxon>metagenomes</taxon>
        <taxon>ecological metagenomes</taxon>
    </lineage>
</organism>
<accession>X0V432</accession>
<comment type="caution">
    <text evidence="2">The sequence shown here is derived from an EMBL/GenBank/DDBJ whole genome shotgun (WGS) entry which is preliminary data.</text>
</comment>